<dbReference type="Proteomes" id="UP000615446">
    <property type="component" value="Unassembled WGS sequence"/>
</dbReference>
<dbReference type="EMBL" id="BLAL01000071">
    <property type="protein sequence ID" value="GES83565.1"/>
    <property type="molecule type" value="Genomic_DNA"/>
</dbReference>
<evidence type="ECO:0000313" key="2">
    <source>
        <dbReference type="Proteomes" id="UP000615446"/>
    </source>
</evidence>
<proteinExistence type="predicted"/>
<organism evidence="1 2">
    <name type="scientific">Rhizophagus clarus</name>
    <dbReference type="NCBI Taxonomy" id="94130"/>
    <lineage>
        <taxon>Eukaryota</taxon>
        <taxon>Fungi</taxon>
        <taxon>Fungi incertae sedis</taxon>
        <taxon>Mucoromycota</taxon>
        <taxon>Glomeromycotina</taxon>
        <taxon>Glomeromycetes</taxon>
        <taxon>Glomerales</taxon>
        <taxon>Glomeraceae</taxon>
        <taxon>Rhizophagus</taxon>
    </lineage>
</organism>
<name>A0A8H3LDB8_9GLOM</name>
<dbReference type="OrthoDB" id="3269380at2759"/>
<comment type="caution">
    <text evidence="1">The sequence shown here is derived from an EMBL/GenBank/DDBJ whole genome shotgun (WGS) entry which is preliminary data.</text>
</comment>
<gene>
    <name evidence="1" type="ORF">RCL2_001072000</name>
</gene>
<accession>A0A8H3LDB8</accession>
<protein>
    <submittedName>
        <fullName evidence="1">Uncharacterized protein</fullName>
    </submittedName>
</protein>
<evidence type="ECO:0000313" key="1">
    <source>
        <dbReference type="EMBL" id="GES83565.1"/>
    </source>
</evidence>
<reference evidence="1" key="1">
    <citation type="submission" date="2019-10" db="EMBL/GenBank/DDBJ databases">
        <title>Conservation and host-specific expression of non-tandemly repeated heterogenous ribosome RNA gene in arbuscular mycorrhizal fungi.</title>
        <authorList>
            <person name="Maeda T."/>
            <person name="Kobayashi Y."/>
            <person name="Nakagawa T."/>
            <person name="Ezawa T."/>
            <person name="Yamaguchi K."/>
            <person name="Bino T."/>
            <person name="Nishimoto Y."/>
            <person name="Shigenobu S."/>
            <person name="Kawaguchi M."/>
        </authorList>
    </citation>
    <scope>NUCLEOTIDE SEQUENCE</scope>
    <source>
        <strain evidence="1">HR1</strain>
    </source>
</reference>
<dbReference type="AlphaFoldDB" id="A0A8H3LDB8"/>
<sequence length="147" mass="17373">MKIIKQNPLMQMKQIRSYVILKVLFQMENICRKRENVKDNHHFECNNENENSSKINEVLIFYESEFLSELSAFVDPLVLYHLNKLDTENSHVSCQKVVSGQEMIRKSYYKCPNKWCLKSYISMGGLKYHLKHTNCGKNINLKNLKNP</sequence>